<dbReference type="PANTHER" id="PTHR43784:SF2">
    <property type="entry name" value="GDSL-LIKE LIPASE_ACYLHYDROLASE, PUTATIVE (AFU_ORTHOLOGUE AFUA_2G00820)-RELATED"/>
    <property type="match status" value="1"/>
</dbReference>
<accession>A0ABQ2N7L0</accession>
<evidence type="ECO:0000259" key="2">
    <source>
        <dbReference type="Pfam" id="PF13472"/>
    </source>
</evidence>
<gene>
    <name evidence="3" type="ORF">GCM10011584_08490</name>
</gene>
<dbReference type="EMBL" id="BMNI01000001">
    <property type="protein sequence ID" value="GGO86363.1"/>
    <property type="molecule type" value="Genomic_DNA"/>
</dbReference>
<evidence type="ECO:0000313" key="3">
    <source>
        <dbReference type="EMBL" id="GGO86363.1"/>
    </source>
</evidence>
<dbReference type="RefSeq" id="WP_188782694.1">
    <property type="nucleotide sequence ID" value="NZ_BMNI01000001.1"/>
</dbReference>
<feature type="signal peptide" evidence="1">
    <location>
        <begin position="1"/>
        <end position="18"/>
    </location>
</feature>
<organism evidence="3 4">
    <name type="scientific">Nocardioides phosphati</name>
    <dbReference type="NCBI Taxonomy" id="1867775"/>
    <lineage>
        <taxon>Bacteria</taxon>
        <taxon>Bacillati</taxon>
        <taxon>Actinomycetota</taxon>
        <taxon>Actinomycetes</taxon>
        <taxon>Propionibacteriales</taxon>
        <taxon>Nocardioidaceae</taxon>
        <taxon>Nocardioides</taxon>
    </lineage>
</organism>
<dbReference type="Pfam" id="PF13472">
    <property type="entry name" value="Lipase_GDSL_2"/>
    <property type="match status" value="1"/>
</dbReference>
<comment type="caution">
    <text evidence="3">The sequence shown here is derived from an EMBL/GenBank/DDBJ whole genome shotgun (WGS) entry which is preliminary data.</text>
</comment>
<keyword evidence="1" id="KW-0732">Signal</keyword>
<dbReference type="InterPro" id="IPR036514">
    <property type="entry name" value="SGNH_hydro_sf"/>
</dbReference>
<dbReference type="PANTHER" id="PTHR43784">
    <property type="entry name" value="GDSL-LIKE LIPASE/ACYLHYDROLASE, PUTATIVE (AFU_ORTHOLOGUE AFUA_2G00820)-RELATED"/>
    <property type="match status" value="1"/>
</dbReference>
<dbReference type="InterPro" id="IPR053140">
    <property type="entry name" value="GDSL_Rv0518-like"/>
</dbReference>
<keyword evidence="3" id="KW-0378">Hydrolase</keyword>
<feature type="chain" id="PRO_5045634347" evidence="1">
    <location>
        <begin position="19"/>
        <end position="438"/>
    </location>
</feature>
<protein>
    <submittedName>
        <fullName evidence="3">SGNH hydrolase</fullName>
    </submittedName>
</protein>
<dbReference type="Gene3D" id="3.40.50.1110">
    <property type="entry name" value="SGNH hydrolase"/>
    <property type="match status" value="1"/>
</dbReference>
<feature type="domain" description="SGNH hydrolase-type esterase" evidence="2">
    <location>
        <begin position="224"/>
        <end position="422"/>
    </location>
</feature>
<name>A0ABQ2N7L0_9ACTN</name>
<sequence>MRRVVLASALALVGSALAALAPAAVTTGAGAGAALPSCSSKAWLSAWYAAPGDALLSQPPLEQTFRIQVRPLAQGTVARFRLSNRFGIAPVTFGHATVGLQQSGAAITPGTLRPITFGGATRTTVPKGADVLSDPVRITFARFQRLLVSVHVVGAPGPATQHGIAEQTTWQTLPLTGNHTAQLTGQGFFPTPLLKTAPTLPQSIPYLTGVDVLAPRSTGAVVTMGDSITDGTQAEVLPFVLSAANIDAFASYPDQLANRIAAAGLPFSVANAAISGNMLLKDAIVPVFGPSGLSRLGRDALSRSGATTLILLEGINDIGQTYASRDALVAGYTRAIEAAHARGLRVLIGTLTPMAGALQPPAYGALGEPARLAVNTWIRGQHLADGVIDFDKAVRDPAQPSRILPAYDGGDHLHFSAAGYRAMAAAVPLSKLKRPLCG</sequence>
<evidence type="ECO:0000256" key="1">
    <source>
        <dbReference type="SAM" id="SignalP"/>
    </source>
</evidence>
<reference evidence="4" key="1">
    <citation type="journal article" date="2019" name="Int. J. Syst. Evol. Microbiol.">
        <title>The Global Catalogue of Microorganisms (GCM) 10K type strain sequencing project: providing services to taxonomists for standard genome sequencing and annotation.</title>
        <authorList>
            <consortium name="The Broad Institute Genomics Platform"/>
            <consortium name="The Broad Institute Genome Sequencing Center for Infectious Disease"/>
            <person name="Wu L."/>
            <person name="Ma J."/>
        </authorList>
    </citation>
    <scope>NUCLEOTIDE SEQUENCE [LARGE SCALE GENOMIC DNA]</scope>
    <source>
        <strain evidence="4">CGMCC 4.7371</strain>
    </source>
</reference>
<keyword evidence="4" id="KW-1185">Reference proteome</keyword>
<dbReference type="GO" id="GO:0016787">
    <property type="term" value="F:hydrolase activity"/>
    <property type="evidence" value="ECO:0007669"/>
    <property type="project" value="UniProtKB-KW"/>
</dbReference>
<evidence type="ECO:0000313" key="4">
    <source>
        <dbReference type="Proteomes" id="UP000655410"/>
    </source>
</evidence>
<dbReference type="InterPro" id="IPR013830">
    <property type="entry name" value="SGNH_hydro"/>
</dbReference>
<proteinExistence type="predicted"/>
<dbReference type="SUPFAM" id="SSF52266">
    <property type="entry name" value="SGNH hydrolase"/>
    <property type="match status" value="1"/>
</dbReference>
<dbReference type="Proteomes" id="UP000655410">
    <property type="component" value="Unassembled WGS sequence"/>
</dbReference>